<dbReference type="SMART" id="SM00928">
    <property type="entry name" value="NADH_4Fe-4S"/>
    <property type="match status" value="1"/>
</dbReference>
<evidence type="ECO:0000313" key="14">
    <source>
        <dbReference type="EMBL" id="MFC1572266.1"/>
    </source>
</evidence>
<dbReference type="InterPro" id="IPR037207">
    <property type="entry name" value="Nuop51_4Fe4S-bd_sf"/>
</dbReference>
<evidence type="ECO:0000313" key="15">
    <source>
        <dbReference type="Proteomes" id="UP001593833"/>
    </source>
</evidence>
<evidence type="ECO:0000259" key="13">
    <source>
        <dbReference type="SMART" id="SM00928"/>
    </source>
</evidence>
<keyword evidence="5 12" id="KW-0285">Flavoprotein</keyword>
<reference evidence="14 15" key="1">
    <citation type="submission" date="2024-09" db="EMBL/GenBank/DDBJ databases">
        <authorList>
            <person name="D'Angelo T."/>
        </authorList>
    </citation>
    <scope>NUCLEOTIDE SEQUENCE [LARGE SCALE GENOMIC DNA]</scope>
    <source>
        <strain evidence="14">SAG AM-320-E07</strain>
    </source>
</reference>
<dbReference type="InterPro" id="IPR037225">
    <property type="entry name" value="Nuo51_FMN-bd_sf"/>
</dbReference>
<feature type="domain" description="NADH-ubiquinone oxidoreductase 51kDa subunit iron-sulphur binding" evidence="13">
    <location>
        <begin position="326"/>
        <end position="371"/>
    </location>
</feature>
<proteinExistence type="inferred from homology"/>
<comment type="catalytic activity">
    <reaction evidence="12">
        <text>a quinone + NADH + 5 H(+)(in) = a quinol + NAD(+) + 4 H(+)(out)</text>
        <dbReference type="Rhea" id="RHEA:57888"/>
        <dbReference type="ChEBI" id="CHEBI:15378"/>
        <dbReference type="ChEBI" id="CHEBI:24646"/>
        <dbReference type="ChEBI" id="CHEBI:57540"/>
        <dbReference type="ChEBI" id="CHEBI:57945"/>
        <dbReference type="ChEBI" id="CHEBI:132124"/>
    </reaction>
</comment>
<keyword evidence="7 12" id="KW-0479">Metal-binding</keyword>
<keyword evidence="12" id="KW-0874">Quinone</keyword>
<comment type="cofactor">
    <cofactor evidence="2 12">
        <name>[4Fe-4S] cluster</name>
        <dbReference type="ChEBI" id="CHEBI:49883"/>
    </cofactor>
</comment>
<comment type="function">
    <text evidence="12">NDH-1 shuttles electrons from NADH, via FMN and iron-sulfur (Fe-S) centers, to quinones in the respiratory chain.</text>
</comment>
<dbReference type="SUPFAM" id="SSF142019">
    <property type="entry name" value="Nqo1 FMN-binding domain-like"/>
    <property type="match status" value="1"/>
</dbReference>
<dbReference type="Pfam" id="PF10589">
    <property type="entry name" value="NADH_4Fe-4S"/>
    <property type="match status" value="1"/>
</dbReference>
<dbReference type="Pfam" id="PF10531">
    <property type="entry name" value="SLBB"/>
    <property type="match status" value="1"/>
</dbReference>
<evidence type="ECO:0000256" key="3">
    <source>
        <dbReference type="ARBA" id="ARBA00007523"/>
    </source>
</evidence>
<dbReference type="EC" id="7.1.1.-" evidence="12"/>
<sequence length="425" mass="45606">MSPKILTKNWDLEDSHKLKTSLQQGGYQALEKALKTMKSDEVVAEVFDSNLRGRGGAGFSAGQKWRFLPPVDGKPRYIVVNADEGEPGTFKDRFIIERDPHMLVEGIALAGYATQATDCYIYIRGEYREPKERLAAALREAEGAGYIGENILGSGYSLKVSVTTGAGAYICGEEMAMLESIEGKKGWPRLKPPFPATVGLFGRPTVINNVETIACLPSIVANGGLWFANLGTPGNGGTKLYAVSGHVERPGVVELLMGTPLRDVIEACGGIRAGKKLKAVIPGGVSAPVLTADEIDVPMDFTGMEEADSMLGSAAVIVMDEDTDMVKALDSIMGFFARESCGQCTPCREGTAWTHKMLRKILAGEGRLEDLDCLLDVAEGMDGTTIYPLGPAASGALRTLIRKFRGEFEEAIVRLGGSSDTERSE</sequence>
<dbReference type="GO" id="GO:0050136">
    <property type="term" value="F:NADH dehydrogenase (quinone) (non-electrogenic) activity"/>
    <property type="evidence" value="ECO:0007669"/>
    <property type="project" value="UniProtKB-EC"/>
</dbReference>
<evidence type="ECO:0000256" key="11">
    <source>
        <dbReference type="ARBA" id="ARBA00023027"/>
    </source>
</evidence>
<keyword evidence="4 12" id="KW-0004">4Fe-4S</keyword>
<dbReference type="InterPro" id="IPR001949">
    <property type="entry name" value="NADH-UbQ_OxRdtase_51kDa_CS"/>
</dbReference>
<evidence type="ECO:0000256" key="1">
    <source>
        <dbReference type="ARBA" id="ARBA00001917"/>
    </source>
</evidence>
<keyword evidence="10 12" id="KW-0411">Iron-sulfur</keyword>
<keyword evidence="8" id="KW-1278">Translocase</keyword>
<keyword evidence="14" id="KW-0560">Oxidoreductase</keyword>
<keyword evidence="15" id="KW-1185">Reference proteome</keyword>
<keyword evidence="11 12" id="KW-0520">NAD</keyword>
<comment type="cofactor">
    <cofactor evidence="1 12">
        <name>FMN</name>
        <dbReference type="ChEBI" id="CHEBI:58210"/>
    </cofactor>
</comment>
<evidence type="ECO:0000256" key="6">
    <source>
        <dbReference type="ARBA" id="ARBA00022643"/>
    </source>
</evidence>
<evidence type="ECO:0000256" key="7">
    <source>
        <dbReference type="ARBA" id="ARBA00022723"/>
    </source>
</evidence>
<dbReference type="PROSITE" id="PS00645">
    <property type="entry name" value="COMPLEX1_51K_2"/>
    <property type="match status" value="1"/>
</dbReference>
<dbReference type="Gene3D" id="3.40.50.11540">
    <property type="entry name" value="NADH-ubiquinone oxidoreductase 51kDa subunit"/>
    <property type="match status" value="1"/>
</dbReference>
<dbReference type="InterPro" id="IPR019554">
    <property type="entry name" value="Soluble_ligand-bd"/>
</dbReference>
<gene>
    <name evidence="14" type="primary">nuoF</name>
    <name evidence="14" type="ORF">ACFL6M_01585</name>
</gene>
<evidence type="ECO:0000256" key="10">
    <source>
        <dbReference type="ARBA" id="ARBA00023014"/>
    </source>
</evidence>
<name>A0ABV6YJF1_UNCEI</name>
<keyword evidence="9 12" id="KW-0408">Iron</keyword>
<dbReference type="SUPFAM" id="SSF140490">
    <property type="entry name" value="Nqo1C-terminal domain-like"/>
    <property type="match status" value="1"/>
</dbReference>
<dbReference type="NCBIfam" id="NF010120">
    <property type="entry name" value="PRK13596.1"/>
    <property type="match status" value="1"/>
</dbReference>
<evidence type="ECO:0000256" key="5">
    <source>
        <dbReference type="ARBA" id="ARBA00022630"/>
    </source>
</evidence>
<dbReference type="PANTHER" id="PTHR43578">
    <property type="entry name" value="NADH-QUINONE OXIDOREDUCTASE SUBUNIT F"/>
    <property type="match status" value="1"/>
</dbReference>
<comment type="caution">
    <text evidence="14">The sequence shown here is derived from an EMBL/GenBank/DDBJ whole genome shotgun (WGS) entry which is preliminary data.</text>
</comment>
<dbReference type="Gene3D" id="3.10.20.600">
    <property type="match status" value="1"/>
</dbReference>
<evidence type="ECO:0000256" key="9">
    <source>
        <dbReference type="ARBA" id="ARBA00023004"/>
    </source>
</evidence>
<dbReference type="InterPro" id="IPR011537">
    <property type="entry name" value="NADH-UbQ_OxRdtase_suF"/>
</dbReference>
<dbReference type="Pfam" id="PF01512">
    <property type="entry name" value="Complex1_51K"/>
    <property type="match status" value="1"/>
</dbReference>
<dbReference type="Gene3D" id="6.10.250.1450">
    <property type="match status" value="1"/>
</dbReference>
<evidence type="ECO:0000256" key="4">
    <source>
        <dbReference type="ARBA" id="ARBA00022485"/>
    </source>
</evidence>
<evidence type="ECO:0000256" key="2">
    <source>
        <dbReference type="ARBA" id="ARBA00001966"/>
    </source>
</evidence>
<dbReference type="NCBIfam" id="TIGR01959">
    <property type="entry name" value="nuoF_fam"/>
    <property type="match status" value="1"/>
</dbReference>
<protein>
    <recommendedName>
        <fullName evidence="12">NADH-quinone oxidoreductase subunit F</fullName>
        <ecNumber evidence="12">7.1.1.-</ecNumber>
    </recommendedName>
</protein>
<dbReference type="Proteomes" id="UP001593833">
    <property type="component" value="Unassembled WGS sequence"/>
</dbReference>
<dbReference type="EMBL" id="JBHPKH010000009">
    <property type="protein sequence ID" value="MFC1572266.1"/>
    <property type="molecule type" value="Genomic_DNA"/>
</dbReference>
<keyword evidence="6 12" id="KW-0288">FMN</keyword>
<organism evidence="14 15">
    <name type="scientific">Eiseniibacteriota bacterium</name>
    <dbReference type="NCBI Taxonomy" id="2212470"/>
    <lineage>
        <taxon>Bacteria</taxon>
        <taxon>Candidatus Eiseniibacteriota</taxon>
    </lineage>
</organism>
<comment type="similarity">
    <text evidence="3 12">Belongs to the complex I 51 kDa subunit family.</text>
</comment>
<evidence type="ECO:0000256" key="12">
    <source>
        <dbReference type="RuleBase" id="RU364066"/>
    </source>
</evidence>
<dbReference type="PANTHER" id="PTHR43578:SF3">
    <property type="entry name" value="NADH-QUINONE OXIDOREDUCTASE SUBUNIT F"/>
    <property type="match status" value="1"/>
</dbReference>
<dbReference type="Gene3D" id="1.20.1440.230">
    <property type="entry name" value="NADH-ubiquinone oxidoreductase 51kDa subunit, iron-sulphur binding domain"/>
    <property type="match status" value="1"/>
</dbReference>
<dbReference type="InterPro" id="IPR019575">
    <property type="entry name" value="Nuop51_4Fe4S-bd"/>
</dbReference>
<accession>A0ABV6YJF1</accession>
<dbReference type="SUPFAM" id="SSF142984">
    <property type="entry name" value="Nqo1 middle domain-like"/>
    <property type="match status" value="1"/>
</dbReference>
<dbReference type="InterPro" id="IPR011538">
    <property type="entry name" value="Nuo51_FMN-bd"/>
</dbReference>
<evidence type="ECO:0000256" key="8">
    <source>
        <dbReference type="ARBA" id="ARBA00022967"/>
    </source>
</evidence>